<reference evidence="8" key="1">
    <citation type="journal article" date="2021" name="IMA Fungus">
        <title>Genomic characterization of three marine fungi, including Emericellopsis atlantica sp. nov. with signatures of a generalist lifestyle and marine biomass degradation.</title>
        <authorList>
            <person name="Hagestad O.C."/>
            <person name="Hou L."/>
            <person name="Andersen J.H."/>
            <person name="Hansen E.H."/>
            <person name="Altermark B."/>
            <person name="Li C."/>
            <person name="Kuhnert E."/>
            <person name="Cox R.J."/>
            <person name="Crous P.W."/>
            <person name="Spatafora J.W."/>
            <person name="Lail K."/>
            <person name="Amirebrahimi M."/>
            <person name="Lipzen A."/>
            <person name="Pangilinan J."/>
            <person name="Andreopoulos W."/>
            <person name="Hayes R.D."/>
            <person name="Ng V."/>
            <person name="Grigoriev I.V."/>
            <person name="Jackson S.A."/>
            <person name="Sutton T.D.S."/>
            <person name="Dobson A.D.W."/>
            <person name="Rama T."/>
        </authorList>
    </citation>
    <scope>NUCLEOTIDE SEQUENCE</scope>
    <source>
        <strain evidence="8">TRa018bII</strain>
    </source>
</reference>
<feature type="domain" description="Zn(2)-C6 fungal-type" evidence="7">
    <location>
        <begin position="6"/>
        <end position="36"/>
    </location>
</feature>
<dbReference type="CDD" id="cd00067">
    <property type="entry name" value="GAL4"/>
    <property type="match status" value="1"/>
</dbReference>
<evidence type="ECO:0000256" key="2">
    <source>
        <dbReference type="ARBA" id="ARBA00022723"/>
    </source>
</evidence>
<keyword evidence="3" id="KW-0805">Transcription regulation</keyword>
<dbReference type="PROSITE" id="PS50048">
    <property type="entry name" value="ZN2_CY6_FUNGAL_2"/>
    <property type="match status" value="1"/>
</dbReference>
<evidence type="ECO:0000256" key="6">
    <source>
        <dbReference type="SAM" id="MobiDB-lite"/>
    </source>
</evidence>
<feature type="compositionally biased region" description="Polar residues" evidence="6">
    <location>
        <begin position="95"/>
        <end position="107"/>
    </location>
</feature>
<dbReference type="OrthoDB" id="2740448at2759"/>
<dbReference type="GO" id="GO:0005634">
    <property type="term" value="C:nucleus"/>
    <property type="evidence" value="ECO:0007669"/>
    <property type="project" value="UniProtKB-SubCell"/>
</dbReference>
<dbReference type="InterPro" id="IPR050815">
    <property type="entry name" value="TF_fung"/>
</dbReference>
<comment type="caution">
    <text evidence="8">The sequence shown here is derived from an EMBL/GenBank/DDBJ whole genome shotgun (WGS) entry which is preliminary data.</text>
</comment>
<dbReference type="GO" id="GO:0006351">
    <property type="term" value="P:DNA-templated transcription"/>
    <property type="evidence" value="ECO:0007669"/>
    <property type="project" value="InterPro"/>
</dbReference>
<dbReference type="InterPro" id="IPR007219">
    <property type="entry name" value="XnlR_reg_dom"/>
</dbReference>
<dbReference type="PANTHER" id="PTHR47338">
    <property type="entry name" value="ZN(II)2CYS6 TRANSCRIPTION FACTOR (EUROFUNG)-RELATED"/>
    <property type="match status" value="1"/>
</dbReference>
<dbReference type="Pfam" id="PF04082">
    <property type="entry name" value="Fungal_trans"/>
    <property type="match status" value="1"/>
</dbReference>
<feature type="compositionally biased region" description="Polar residues" evidence="6">
    <location>
        <begin position="76"/>
        <end position="85"/>
    </location>
</feature>
<evidence type="ECO:0000313" key="9">
    <source>
        <dbReference type="Proteomes" id="UP000824998"/>
    </source>
</evidence>
<keyword evidence="5" id="KW-0539">Nucleus</keyword>
<organism evidence="8 9">
    <name type="scientific">Amylocarpus encephaloides</name>
    <dbReference type="NCBI Taxonomy" id="45428"/>
    <lineage>
        <taxon>Eukaryota</taxon>
        <taxon>Fungi</taxon>
        <taxon>Dikarya</taxon>
        <taxon>Ascomycota</taxon>
        <taxon>Pezizomycotina</taxon>
        <taxon>Leotiomycetes</taxon>
        <taxon>Helotiales</taxon>
        <taxon>Helotiales incertae sedis</taxon>
        <taxon>Amylocarpus</taxon>
    </lineage>
</organism>
<dbReference type="Pfam" id="PF00172">
    <property type="entry name" value="Zn_clus"/>
    <property type="match status" value="1"/>
</dbReference>
<dbReference type="CDD" id="cd12148">
    <property type="entry name" value="fungal_TF_MHR"/>
    <property type="match status" value="1"/>
</dbReference>
<evidence type="ECO:0000256" key="1">
    <source>
        <dbReference type="ARBA" id="ARBA00004123"/>
    </source>
</evidence>
<gene>
    <name evidence="8" type="ORF">BJ875DRAFT_475796</name>
</gene>
<protein>
    <recommendedName>
        <fullName evidence="7">Zn(2)-C6 fungal-type domain-containing protein</fullName>
    </recommendedName>
</protein>
<evidence type="ECO:0000256" key="5">
    <source>
        <dbReference type="ARBA" id="ARBA00023242"/>
    </source>
</evidence>
<name>A0A9P7Y8N5_9HELO</name>
<proteinExistence type="predicted"/>
<comment type="subcellular location">
    <subcellularLocation>
        <location evidence="1">Nucleus</location>
    </subcellularLocation>
</comment>
<dbReference type="GO" id="GO:0008270">
    <property type="term" value="F:zinc ion binding"/>
    <property type="evidence" value="ECO:0007669"/>
    <property type="project" value="InterPro"/>
</dbReference>
<dbReference type="SMART" id="SM00066">
    <property type="entry name" value="GAL4"/>
    <property type="match status" value="1"/>
</dbReference>
<accession>A0A9P7Y8N5</accession>
<dbReference type="InterPro" id="IPR036864">
    <property type="entry name" value="Zn2-C6_fun-type_DNA-bd_sf"/>
</dbReference>
<evidence type="ECO:0000256" key="3">
    <source>
        <dbReference type="ARBA" id="ARBA00023015"/>
    </source>
</evidence>
<evidence type="ECO:0000256" key="4">
    <source>
        <dbReference type="ARBA" id="ARBA00023163"/>
    </source>
</evidence>
<keyword evidence="9" id="KW-1185">Reference proteome</keyword>
<dbReference type="Proteomes" id="UP000824998">
    <property type="component" value="Unassembled WGS sequence"/>
</dbReference>
<dbReference type="GO" id="GO:0000981">
    <property type="term" value="F:DNA-binding transcription factor activity, RNA polymerase II-specific"/>
    <property type="evidence" value="ECO:0007669"/>
    <property type="project" value="InterPro"/>
</dbReference>
<dbReference type="EMBL" id="MU251815">
    <property type="protein sequence ID" value="KAG9229101.1"/>
    <property type="molecule type" value="Genomic_DNA"/>
</dbReference>
<evidence type="ECO:0000259" key="7">
    <source>
        <dbReference type="PROSITE" id="PS50048"/>
    </source>
</evidence>
<dbReference type="AlphaFoldDB" id="A0A9P7Y8N5"/>
<dbReference type="GO" id="GO:0003677">
    <property type="term" value="F:DNA binding"/>
    <property type="evidence" value="ECO:0007669"/>
    <property type="project" value="InterPro"/>
</dbReference>
<dbReference type="SUPFAM" id="SSF57701">
    <property type="entry name" value="Zn2/Cys6 DNA-binding domain"/>
    <property type="match status" value="1"/>
</dbReference>
<dbReference type="Gene3D" id="4.10.240.10">
    <property type="entry name" value="Zn(2)-C6 fungal-type DNA-binding domain"/>
    <property type="match status" value="1"/>
</dbReference>
<dbReference type="PROSITE" id="PS00463">
    <property type="entry name" value="ZN2_CY6_FUNGAL_1"/>
    <property type="match status" value="1"/>
</dbReference>
<sequence>MPSKISCDTCRAQKVRCSRDSPECERCSNINIKCHYSNRRPRTAKPILPVEPKYVGLINSILERLDRLELEVQSNNNPHAQSGASDLNCDDINSHDTSPPSDTYSGASNAEMFENELDLNKIIIDPALTKEQGDTTIEPLLYSMIKQAADLTLDSIAKSPAPSEFQLLTKDAVLELGSALVDIHKPKAYVNSIPTDDKAMIIPPEVIEKWVEYDYCFMQGDLFIGLIDWDLIKAVPMIMNSPYVNIEPSILLMYYSVLYFGWLLGNENPNYNDRSFADRLYSRSLKLQSECPRTEENQIPRLVDCVLLSWMAIENMDFANSWKFHCEACHLARVLKFDQIDNPNVQRINHDQLESKRKGFWQLVHMDYVFRLYFRKPAIITNTKFHVNMPTLQLGTSVQAMAEAIGDTTFVLTSRIAFITTEFFHIAESTPERRPDKDWKIDSLCDEIESLLVEWRIEDIIETENADNRVGKWLLADLLIHGYSSILLMQHQWYKSVAHEPTFERSLRVARKLLQAFILVSEAQIKLGLMSLHLAGAYPFMALFSICICMLECHDIKEETLVAAKLVSEDIAMLNRLCSAMKDPNSPAADESSELKKAINTLISVLQRIMSGTSQSISPIDVAM</sequence>
<evidence type="ECO:0000313" key="8">
    <source>
        <dbReference type="EMBL" id="KAG9229101.1"/>
    </source>
</evidence>
<keyword evidence="2" id="KW-0479">Metal-binding</keyword>
<dbReference type="PANTHER" id="PTHR47338:SF5">
    <property type="entry name" value="ZN(II)2CYS6 TRANSCRIPTION FACTOR (EUROFUNG)"/>
    <property type="match status" value="1"/>
</dbReference>
<feature type="region of interest" description="Disordered" evidence="6">
    <location>
        <begin position="76"/>
        <end position="107"/>
    </location>
</feature>
<dbReference type="InterPro" id="IPR001138">
    <property type="entry name" value="Zn2Cys6_DnaBD"/>
</dbReference>
<keyword evidence="4" id="KW-0804">Transcription</keyword>